<evidence type="ECO:0000313" key="5">
    <source>
        <dbReference type="Proteomes" id="UP000238701"/>
    </source>
</evidence>
<dbReference type="EMBL" id="OMOD01000116">
    <property type="protein sequence ID" value="SPF39051.1"/>
    <property type="molecule type" value="Genomic_DNA"/>
</dbReference>
<dbReference type="AlphaFoldDB" id="A0A2U3KHA4"/>
<dbReference type="PANTHER" id="PTHR45138:SF9">
    <property type="entry name" value="DIGUANYLATE CYCLASE DGCM-RELATED"/>
    <property type="match status" value="1"/>
</dbReference>
<reference evidence="5" key="1">
    <citation type="submission" date="2018-02" db="EMBL/GenBank/DDBJ databases">
        <authorList>
            <person name="Hausmann B."/>
        </authorList>
    </citation>
    <scope>NUCLEOTIDE SEQUENCE [LARGE SCALE GENOMIC DNA]</scope>
    <source>
        <strain evidence="5">Peat soil MAG SbA1</strain>
    </source>
</reference>
<dbReference type="InterPro" id="IPR050469">
    <property type="entry name" value="Diguanylate_Cyclase"/>
</dbReference>
<feature type="domain" description="GGDEF" evidence="3">
    <location>
        <begin position="357"/>
        <end position="488"/>
    </location>
</feature>
<accession>A0A2U3KHA4</accession>
<dbReference type="SMART" id="SM00065">
    <property type="entry name" value="GAF"/>
    <property type="match status" value="2"/>
</dbReference>
<dbReference type="PANTHER" id="PTHR45138">
    <property type="entry name" value="REGULATORY COMPONENTS OF SENSORY TRANSDUCTION SYSTEM"/>
    <property type="match status" value="1"/>
</dbReference>
<dbReference type="PROSITE" id="PS50887">
    <property type="entry name" value="GGDEF"/>
    <property type="match status" value="1"/>
</dbReference>
<dbReference type="NCBIfam" id="TIGR00254">
    <property type="entry name" value="GGDEF"/>
    <property type="match status" value="1"/>
</dbReference>
<organism evidence="4 5">
    <name type="scientific">Candidatus Sulfotelmatobacter kueseliae</name>
    <dbReference type="NCBI Taxonomy" id="2042962"/>
    <lineage>
        <taxon>Bacteria</taxon>
        <taxon>Pseudomonadati</taxon>
        <taxon>Acidobacteriota</taxon>
        <taxon>Terriglobia</taxon>
        <taxon>Terriglobales</taxon>
        <taxon>Candidatus Korobacteraceae</taxon>
        <taxon>Candidatus Sulfotelmatobacter</taxon>
    </lineage>
</organism>
<evidence type="ECO:0000256" key="2">
    <source>
        <dbReference type="ARBA" id="ARBA00034247"/>
    </source>
</evidence>
<sequence>MEKIAVLYDAGQAVLSTFDLDEVLQRILAIARDYFHLQKVAILLFDKEAQQLCVRSQIGWDAGNDKMCLGYHEGLTGAAAFKKQPVYAPDVSQHPRYICTAQSTRSELAIPLMVRDEVVGVLDCQSDRLNHFDRVTIDLLTLFSTQASIALQNARLYSLERQRARQLEAINTIAQQSTAVMELEELLTRACAVIQQAFQVQHVSIFLREESDLVLRAHHGTLTPCIPPGERFPAGRDPWPHLLAASGSLIEKNLSSGPEHLRLFAEASSRMSIPLISFGQTLGVLTLHSSQPDAFRESELQPLESVADICANSIQNAHYVERVKQLAYLDGLTGIFNRRFFELRIVDEVERARRYGAGMAVVMADIDQFKKLNDEFGHLLGDEVLRQVSSLFHQNLRKIDVVCRYGGEEFALLLTQTSAQQAVTVAEKLRKLVEEWQFPGVPRTVTISAGVAVFPDHGVGRDELIRAADNALYCAKQTGRNRVCLNSRSRVAAAGG</sequence>
<protein>
    <recommendedName>
        <fullName evidence="1">diguanylate cyclase</fullName>
        <ecNumber evidence="1">2.7.7.65</ecNumber>
    </recommendedName>
</protein>
<dbReference type="FunFam" id="3.30.70.270:FF:000001">
    <property type="entry name" value="Diguanylate cyclase domain protein"/>
    <property type="match status" value="1"/>
</dbReference>
<dbReference type="Pfam" id="PF00990">
    <property type="entry name" value="GGDEF"/>
    <property type="match status" value="1"/>
</dbReference>
<dbReference type="OrthoDB" id="9783388at2"/>
<dbReference type="InterPro" id="IPR029016">
    <property type="entry name" value="GAF-like_dom_sf"/>
</dbReference>
<dbReference type="GO" id="GO:0005886">
    <property type="term" value="C:plasma membrane"/>
    <property type="evidence" value="ECO:0007669"/>
    <property type="project" value="TreeGrafter"/>
</dbReference>
<dbReference type="SMART" id="SM00267">
    <property type="entry name" value="GGDEF"/>
    <property type="match status" value="1"/>
</dbReference>
<dbReference type="InterPro" id="IPR000160">
    <property type="entry name" value="GGDEF_dom"/>
</dbReference>
<dbReference type="Pfam" id="PF01590">
    <property type="entry name" value="GAF"/>
    <property type="match status" value="2"/>
</dbReference>
<evidence type="ECO:0000259" key="3">
    <source>
        <dbReference type="PROSITE" id="PS50887"/>
    </source>
</evidence>
<dbReference type="EC" id="2.7.7.65" evidence="1"/>
<evidence type="ECO:0000256" key="1">
    <source>
        <dbReference type="ARBA" id="ARBA00012528"/>
    </source>
</evidence>
<name>A0A2U3KHA4_9BACT</name>
<dbReference type="InterPro" id="IPR003018">
    <property type="entry name" value="GAF"/>
</dbReference>
<gene>
    <name evidence="4" type="ORF">SBA1_240004</name>
</gene>
<dbReference type="Gene3D" id="3.30.70.270">
    <property type="match status" value="1"/>
</dbReference>
<dbReference type="SUPFAM" id="SSF55073">
    <property type="entry name" value="Nucleotide cyclase"/>
    <property type="match status" value="1"/>
</dbReference>
<comment type="catalytic activity">
    <reaction evidence="2">
        <text>2 GTP = 3',3'-c-di-GMP + 2 diphosphate</text>
        <dbReference type="Rhea" id="RHEA:24898"/>
        <dbReference type="ChEBI" id="CHEBI:33019"/>
        <dbReference type="ChEBI" id="CHEBI:37565"/>
        <dbReference type="ChEBI" id="CHEBI:58805"/>
        <dbReference type="EC" id="2.7.7.65"/>
    </reaction>
</comment>
<dbReference type="InterPro" id="IPR029787">
    <property type="entry name" value="Nucleotide_cyclase"/>
</dbReference>
<dbReference type="GO" id="GO:0043709">
    <property type="term" value="P:cell adhesion involved in single-species biofilm formation"/>
    <property type="evidence" value="ECO:0007669"/>
    <property type="project" value="TreeGrafter"/>
</dbReference>
<dbReference type="GO" id="GO:1902201">
    <property type="term" value="P:negative regulation of bacterial-type flagellum-dependent cell motility"/>
    <property type="evidence" value="ECO:0007669"/>
    <property type="project" value="TreeGrafter"/>
</dbReference>
<evidence type="ECO:0000313" key="4">
    <source>
        <dbReference type="EMBL" id="SPF39051.1"/>
    </source>
</evidence>
<dbReference type="CDD" id="cd01949">
    <property type="entry name" value="GGDEF"/>
    <property type="match status" value="1"/>
</dbReference>
<dbReference type="Proteomes" id="UP000238701">
    <property type="component" value="Unassembled WGS sequence"/>
</dbReference>
<dbReference type="InterPro" id="IPR043128">
    <property type="entry name" value="Rev_trsase/Diguanyl_cyclase"/>
</dbReference>
<dbReference type="SUPFAM" id="SSF55781">
    <property type="entry name" value="GAF domain-like"/>
    <property type="match status" value="2"/>
</dbReference>
<dbReference type="Gene3D" id="3.30.450.40">
    <property type="match status" value="2"/>
</dbReference>
<dbReference type="GO" id="GO:0052621">
    <property type="term" value="F:diguanylate cyclase activity"/>
    <property type="evidence" value="ECO:0007669"/>
    <property type="project" value="UniProtKB-EC"/>
</dbReference>
<proteinExistence type="predicted"/>